<gene>
    <name evidence="1" type="ORF">NEDG_01520</name>
</gene>
<reference evidence="1 2" key="1">
    <citation type="submission" date="2016-02" db="EMBL/GenBank/DDBJ databases">
        <title>Discovery of a natural microsporidian pathogen with a broad tissue tropism in Caenorhabditis elegans.</title>
        <authorList>
            <person name="Luallen R.J."/>
            <person name="Reinke A.W."/>
            <person name="Tong L."/>
            <person name="Botts M.R."/>
            <person name="Felix M.-A."/>
            <person name="Troemel E.R."/>
        </authorList>
    </citation>
    <scope>NUCLEOTIDE SEQUENCE [LARGE SCALE GENOMIC DNA]</scope>
    <source>
        <strain evidence="1 2">JUm2807</strain>
    </source>
</reference>
<dbReference type="InterPro" id="IPR016024">
    <property type="entry name" value="ARM-type_fold"/>
</dbReference>
<comment type="caution">
    <text evidence="1">The sequence shown here is derived from an EMBL/GenBank/DDBJ whole genome shotgun (WGS) entry which is preliminary data.</text>
</comment>
<keyword evidence="2" id="KW-1185">Reference proteome</keyword>
<evidence type="ECO:0000313" key="2">
    <source>
        <dbReference type="Proteomes" id="UP000185944"/>
    </source>
</evidence>
<accession>A0A177EDD6</accession>
<dbReference type="RefSeq" id="XP_067544525.1">
    <property type="nucleotide sequence ID" value="XM_067688938.1"/>
</dbReference>
<evidence type="ECO:0008006" key="3">
    <source>
        <dbReference type="Google" id="ProtNLM"/>
    </source>
</evidence>
<sequence>MFKRYKLRPKPQKPLSLRARSVGVSKRVDDEVLKITAMLKHSSSTVRMRGAREAEKLQNVSEEMVREIMKMSKSEKKDVRAVFYTVTDKLLSKALPAESKVWEEYIFLYMSVMFTCTVVDVRKDALSLLGLIIKYFPAKTNTIKEDLHKWLANDSKIVSLDPQMAHWNKNILQSMELLRTLKKSEPAKAFFTDTIYLLHTHVIVNDSSKRYFNE</sequence>
<name>A0A177EDD6_9MICR</name>
<dbReference type="Proteomes" id="UP000185944">
    <property type="component" value="Unassembled WGS sequence"/>
</dbReference>
<dbReference type="OrthoDB" id="2193039at2759"/>
<dbReference type="EMBL" id="LTDL01000038">
    <property type="protein sequence ID" value="OAG29973.1"/>
    <property type="molecule type" value="Genomic_DNA"/>
</dbReference>
<dbReference type="VEuPathDB" id="MicrosporidiaDB:NEDG_01520"/>
<dbReference type="GeneID" id="93647870"/>
<proteinExistence type="predicted"/>
<evidence type="ECO:0000313" key="1">
    <source>
        <dbReference type="EMBL" id="OAG29973.1"/>
    </source>
</evidence>
<dbReference type="SUPFAM" id="SSF48371">
    <property type="entry name" value="ARM repeat"/>
    <property type="match status" value="1"/>
</dbReference>
<protein>
    <recommendedName>
        <fullName evidence="3">Pre-rRNA-processing protein IPI1</fullName>
    </recommendedName>
</protein>
<dbReference type="AlphaFoldDB" id="A0A177EDD6"/>
<organism evidence="1 2">
    <name type="scientific">Nematocida displodere</name>
    <dbReference type="NCBI Taxonomy" id="1805483"/>
    <lineage>
        <taxon>Eukaryota</taxon>
        <taxon>Fungi</taxon>
        <taxon>Fungi incertae sedis</taxon>
        <taxon>Microsporidia</taxon>
        <taxon>Nematocida</taxon>
    </lineage>
</organism>